<dbReference type="Proteomes" id="UP000260644">
    <property type="component" value="Unassembled WGS sequence"/>
</dbReference>
<feature type="compositionally biased region" description="Gly residues" evidence="1">
    <location>
        <begin position="109"/>
        <end position="127"/>
    </location>
</feature>
<evidence type="ECO:0000313" key="4">
    <source>
        <dbReference type="Proteomes" id="UP000260644"/>
    </source>
</evidence>
<reference evidence="3 4" key="1">
    <citation type="submission" date="2018-07" db="EMBL/GenBank/DDBJ databases">
        <title>Chitinophaga K2CV101002-2 sp. nov., isolated from a monsoon evergreen broad-leaved forest soil.</title>
        <authorList>
            <person name="Lv Y."/>
        </authorList>
    </citation>
    <scope>NUCLEOTIDE SEQUENCE [LARGE SCALE GENOMIC DNA]</scope>
    <source>
        <strain evidence="3 4">GDMCC 1.1288</strain>
    </source>
</reference>
<feature type="signal peptide" evidence="2">
    <location>
        <begin position="1"/>
        <end position="31"/>
    </location>
</feature>
<dbReference type="InterPro" id="IPR005901">
    <property type="entry name" value="GLPGLI"/>
</dbReference>
<name>A0A3E1YBN0_9BACT</name>
<evidence type="ECO:0000313" key="3">
    <source>
        <dbReference type="EMBL" id="RFS23438.1"/>
    </source>
</evidence>
<keyword evidence="4" id="KW-1185">Reference proteome</keyword>
<dbReference type="AlphaFoldDB" id="A0A3E1YBN0"/>
<dbReference type="NCBIfam" id="TIGR01200">
    <property type="entry name" value="GLPGLI"/>
    <property type="match status" value="1"/>
</dbReference>
<protein>
    <submittedName>
        <fullName evidence="3">GLPGLI family protein</fullName>
    </submittedName>
</protein>
<evidence type="ECO:0000256" key="1">
    <source>
        <dbReference type="SAM" id="MobiDB-lite"/>
    </source>
</evidence>
<dbReference type="Pfam" id="PF22252">
    <property type="entry name" value="PNGase_F-II_N"/>
    <property type="match status" value="1"/>
</dbReference>
<accession>A0A3E1YBN0</accession>
<feature type="region of interest" description="Disordered" evidence="1">
    <location>
        <begin position="81"/>
        <end position="127"/>
    </location>
</feature>
<comment type="caution">
    <text evidence="3">The sequence shown here is derived from an EMBL/GenBank/DDBJ whole genome shotgun (WGS) entry which is preliminary data.</text>
</comment>
<dbReference type="EMBL" id="QPMM01000004">
    <property type="protein sequence ID" value="RFS23438.1"/>
    <property type="molecule type" value="Genomic_DNA"/>
</dbReference>
<organism evidence="3 4">
    <name type="scientific">Chitinophaga silvatica</name>
    <dbReference type="NCBI Taxonomy" id="2282649"/>
    <lineage>
        <taxon>Bacteria</taxon>
        <taxon>Pseudomonadati</taxon>
        <taxon>Bacteroidota</taxon>
        <taxon>Chitinophagia</taxon>
        <taxon>Chitinophagales</taxon>
        <taxon>Chitinophagaceae</taxon>
        <taxon>Chitinophaga</taxon>
    </lineage>
</organism>
<proteinExistence type="predicted"/>
<keyword evidence="2" id="KW-0732">Signal</keyword>
<sequence>MPYKQNKTMNKNFRSFIAAGLFIAASSPVFAQKSGVITYEVTARMDPERMRGFNRGGNDDNNSVPDVVTFNQTFTFNDNVGKITTERPDFGGQRRQQRPDGDTSRRRGPGGPGGPGGQGGRMMMGPGGNAQYVDLANKKYEQVFSTFGDDKKVFYTEEDYIYTANSKSSDKTKKIAGYTCKRATIQLKDDTYTVWYTTDLPFSFSPVNGLLPENNAVVLAAESSRRAFTAKSVDLKPVTEDLSIPAGAEKISQEKMREIRREQMEKLRERQQ</sequence>
<feature type="region of interest" description="Disordered" evidence="1">
    <location>
        <begin position="246"/>
        <end position="272"/>
    </location>
</feature>
<feature type="chain" id="PRO_5017593575" evidence="2">
    <location>
        <begin position="32"/>
        <end position="272"/>
    </location>
</feature>
<evidence type="ECO:0000256" key="2">
    <source>
        <dbReference type="SAM" id="SignalP"/>
    </source>
</evidence>
<gene>
    <name evidence="3" type="ORF">DVR12_10515</name>
</gene>
<feature type="compositionally biased region" description="Basic and acidic residues" evidence="1">
    <location>
        <begin position="251"/>
        <end position="272"/>
    </location>
</feature>